<evidence type="ECO:0000256" key="2">
    <source>
        <dbReference type="ARBA" id="ARBA00005417"/>
    </source>
</evidence>
<evidence type="ECO:0000256" key="3">
    <source>
        <dbReference type="ARBA" id="ARBA00022448"/>
    </source>
</evidence>
<dbReference type="InterPro" id="IPR013563">
    <property type="entry name" value="Oligopep_ABC_C"/>
</dbReference>
<reference evidence="11 12" key="1">
    <citation type="submission" date="2021-04" db="EMBL/GenBank/DDBJ databases">
        <title>Whole genome sequence of Jiella sp. KSK16Y-1.</title>
        <authorList>
            <person name="Tuo L."/>
        </authorList>
    </citation>
    <scope>NUCLEOTIDE SEQUENCE [LARGE SCALE GENOMIC DNA]</scope>
    <source>
        <strain evidence="11 12">KSK16Y-1</strain>
    </source>
</reference>
<dbReference type="GO" id="GO:0005524">
    <property type="term" value="F:ATP binding"/>
    <property type="evidence" value="ECO:0007669"/>
    <property type="project" value="UniProtKB-KW"/>
</dbReference>
<comment type="similarity">
    <text evidence="2">Belongs to the ABC transporter superfamily.</text>
</comment>
<dbReference type="InterPro" id="IPR003439">
    <property type="entry name" value="ABC_transporter-like_ATP-bd"/>
</dbReference>
<keyword evidence="6" id="KW-0547">Nucleotide-binding</keyword>
<accession>A0ABS4BCR4</accession>
<dbReference type="InterPro" id="IPR027417">
    <property type="entry name" value="P-loop_NTPase"/>
</dbReference>
<feature type="domain" description="ABC transporter" evidence="10">
    <location>
        <begin position="6"/>
        <end position="255"/>
    </location>
</feature>
<comment type="subcellular location">
    <subcellularLocation>
        <location evidence="1">Cell inner membrane</location>
        <topology evidence="1">Peripheral membrane protein</topology>
    </subcellularLocation>
</comment>
<gene>
    <name evidence="11" type="ORF">J6595_03055</name>
</gene>
<dbReference type="Pfam" id="PF00005">
    <property type="entry name" value="ABC_tran"/>
    <property type="match status" value="1"/>
</dbReference>
<name>A0ABS4BCR4_9HYPH</name>
<keyword evidence="3" id="KW-0813">Transport</keyword>
<evidence type="ECO:0000256" key="1">
    <source>
        <dbReference type="ARBA" id="ARBA00004417"/>
    </source>
</evidence>
<dbReference type="EMBL" id="JAGJCF010000002">
    <property type="protein sequence ID" value="MBP0614552.1"/>
    <property type="molecule type" value="Genomic_DNA"/>
</dbReference>
<dbReference type="InterPro" id="IPR017871">
    <property type="entry name" value="ABC_transporter-like_CS"/>
</dbReference>
<comment type="caution">
    <text evidence="11">The sequence shown here is derived from an EMBL/GenBank/DDBJ whole genome shotgun (WGS) entry which is preliminary data.</text>
</comment>
<protein>
    <submittedName>
        <fullName evidence="11">ABC transporter ATP-binding protein</fullName>
    </submittedName>
</protein>
<dbReference type="PROSITE" id="PS00211">
    <property type="entry name" value="ABC_TRANSPORTER_1"/>
    <property type="match status" value="1"/>
</dbReference>
<dbReference type="PANTHER" id="PTHR43297:SF14">
    <property type="entry name" value="ATPASE AAA-TYPE CORE DOMAIN-CONTAINING PROTEIN"/>
    <property type="match status" value="1"/>
</dbReference>
<evidence type="ECO:0000259" key="10">
    <source>
        <dbReference type="PROSITE" id="PS50893"/>
    </source>
</evidence>
<organism evidence="11 12">
    <name type="scientific">Jiella mangrovi</name>
    <dbReference type="NCBI Taxonomy" id="2821407"/>
    <lineage>
        <taxon>Bacteria</taxon>
        <taxon>Pseudomonadati</taxon>
        <taxon>Pseudomonadota</taxon>
        <taxon>Alphaproteobacteria</taxon>
        <taxon>Hyphomicrobiales</taxon>
        <taxon>Aurantimonadaceae</taxon>
        <taxon>Jiella</taxon>
    </lineage>
</organism>
<keyword evidence="12" id="KW-1185">Reference proteome</keyword>
<dbReference type="Proteomes" id="UP000678276">
    <property type="component" value="Unassembled WGS sequence"/>
</dbReference>
<evidence type="ECO:0000256" key="8">
    <source>
        <dbReference type="ARBA" id="ARBA00022967"/>
    </source>
</evidence>
<dbReference type="PROSITE" id="PS50893">
    <property type="entry name" value="ABC_TRANSPORTER_2"/>
    <property type="match status" value="1"/>
</dbReference>
<evidence type="ECO:0000256" key="7">
    <source>
        <dbReference type="ARBA" id="ARBA00022840"/>
    </source>
</evidence>
<keyword evidence="5" id="KW-0997">Cell inner membrane</keyword>
<dbReference type="CDD" id="cd03257">
    <property type="entry name" value="ABC_NikE_OppD_transporters"/>
    <property type="match status" value="1"/>
</dbReference>
<evidence type="ECO:0000256" key="4">
    <source>
        <dbReference type="ARBA" id="ARBA00022475"/>
    </source>
</evidence>
<dbReference type="Gene3D" id="3.40.50.300">
    <property type="entry name" value="P-loop containing nucleotide triphosphate hydrolases"/>
    <property type="match status" value="1"/>
</dbReference>
<dbReference type="InterPro" id="IPR050388">
    <property type="entry name" value="ABC_Ni/Peptide_Import"/>
</dbReference>
<keyword evidence="9" id="KW-0472">Membrane</keyword>
<dbReference type="Pfam" id="PF08352">
    <property type="entry name" value="oligo_HPY"/>
    <property type="match status" value="1"/>
</dbReference>
<dbReference type="RefSeq" id="WP_209592992.1">
    <property type="nucleotide sequence ID" value="NZ_JAGJCF010000002.1"/>
</dbReference>
<proteinExistence type="inferred from homology"/>
<dbReference type="SMART" id="SM00382">
    <property type="entry name" value="AAA"/>
    <property type="match status" value="1"/>
</dbReference>
<keyword evidence="7 11" id="KW-0067">ATP-binding</keyword>
<sequence length="294" mass="31206">MSAPLLEISGLSARLRRPPHSPLLRSVSLTVAAGEVHGLVGESGAGKSTIGKAILDILPDAIELCGGTIRFAGEDLTTMPAARLRKLLGTEIALIPQDPMTALNPSRQVGSQLTDGLRLRRGLKGAALKQKAIELLRDVQIADPERVLALYPHEISGGMRQRILIAAAFSLDPKLIIADEPTTALDVTVQKEVLRMIRNMQKIHGTGVVFVTHDLGVVAQVCDRLTVLYGGMVVEQGETAAILASPSHGYTRALIDATPRHDRAGTGMQPIPAGIVADLKAQLSRYGFGPSGHV</sequence>
<keyword evidence="4" id="KW-1003">Cell membrane</keyword>
<evidence type="ECO:0000256" key="5">
    <source>
        <dbReference type="ARBA" id="ARBA00022519"/>
    </source>
</evidence>
<evidence type="ECO:0000256" key="9">
    <source>
        <dbReference type="ARBA" id="ARBA00023136"/>
    </source>
</evidence>
<evidence type="ECO:0000313" key="11">
    <source>
        <dbReference type="EMBL" id="MBP0614552.1"/>
    </source>
</evidence>
<evidence type="ECO:0000313" key="12">
    <source>
        <dbReference type="Proteomes" id="UP000678276"/>
    </source>
</evidence>
<evidence type="ECO:0000256" key="6">
    <source>
        <dbReference type="ARBA" id="ARBA00022741"/>
    </source>
</evidence>
<dbReference type="SUPFAM" id="SSF52540">
    <property type="entry name" value="P-loop containing nucleoside triphosphate hydrolases"/>
    <property type="match status" value="1"/>
</dbReference>
<keyword evidence="8" id="KW-1278">Translocase</keyword>
<dbReference type="PANTHER" id="PTHR43297">
    <property type="entry name" value="OLIGOPEPTIDE TRANSPORT ATP-BINDING PROTEIN APPD"/>
    <property type="match status" value="1"/>
</dbReference>
<dbReference type="InterPro" id="IPR003593">
    <property type="entry name" value="AAA+_ATPase"/>
</dbReference>